<feature type="transmembrane region" description="Helical" evidence="10">
    <location>
        <begin position="112"/>
        <end position="132"/>
    </location>
</feature>
<feature type="transmembrane region" description="Helical" evidence="10">
    <location>
        <begin position="566"/>
        <end position="588"/>
    </location>
</feature>
<dbReference type="Gene3D" id="1.20.1070.10">
    <property type="entry name" value="Rhodopsin 7-helix transmembrane proteins"/>
    <property type="match status" value="2"/>
</dbReference>
<keyword evidence="5 10" id="KW-0472">Membrane</keyword>
<dbReference type="SMART" id="SM01381">
    <property type="entry name" value="7TM_GPCR_Srsx"/>
    <property type="match status" value="1"/>
</dbReference>
<dbReference type="PANTHER" id="PTHR45695:SF9">
    <property type="entry name" value="LEUCOKININ RECEPTOR"/>
    <property type="match status" value="1"/>
</dbReference>
<gene>
    <name evidence="13" type="primary">LOC101854844</name>
</gene>
<evidence type="ECO:0000256" key="8">
    <source>
        <dbReference type="RuleBase" id="RU000688"/>
    </source>
</evidence>
<keyword evidence="7 8" id="KW-0807">Transducer</keyword>
<evidence type="ECO:0000256" key="6">
    <source>
        <dbReference type="ARBA" id="ARBA00023170"/>
    </source>
</evidence>
<evidence type="ECO:0000256" key="10">
    <source>
        <dbReference type="SAM" id="Phobius"/>
    </source>
</evidence>
<feature type="compositionally biased region" description="Low complexity" evidence="9">
    <location>
        <begin position="473"/>
        <end position="510"/>
    </location>
</feature>
<dbReference type="PRINTS" id="PR00237">
    <property type="entry name" value="GPCRRHODOPSN"/>
</dbReference>
<feature type="region of interest" description="Disordered" evidence="9">
    <location>
        <begin position="227"/>
        <end position="246"/>
    </location>
</feature>
<evidence type="ECO:0000256" key="5">
    <source>
        <dbReference type="ARBA" id="ARBA00023136"/>
    </source>
</evidence>
<evidence type="ECO:0000256" key="1">
    <source>
        <dbReference type="ARBA" id="ARBA00004141"/>
    </source>
</evidence>
<dbReference type="PANTHER" id="PTHR45695">
    <property type="entry name" value="LEUCOKININ RECEPTOR-RELATED"/>
    <property type="match status" value="1"/>
</dbReference>
<dbReference type="SUPFAM" id="SSF81321">
    <property type="entry name" value="Family A G protein-coupled receptor-like"/>
    <property type="match status" value="1"/>
</dbReference>
<dbReference type="PROSITE" id="PS50262">
    <property type="entry name" value="G_PROTEIN_RECEP_F1_2"/>
    <property type="match status" value="1"/>
</dbReference>
<dbReference type="InterPro" id="IPR017452">
    <property type="entry name" value="GPCR_Rhodpsn_7TM"/>
</dbReference>
<comment type="similarity">
    <text evidence="8">Belongs to the G-protein coupled receptor 1 family.</text>
</comment>
<evidence type="ECO:0000256" key="4">
    <source>
        <dbReference type="ARBA" id="ARBA00023040"/>
    </source>
</evidence>
<dbReference type="Pfam" id="PF00001">
    <property type="entry name" value="7tm_1"/>
    <property type="match status" value="1"/>
</dbReference>
<dbReference type="CDD" id="cd00637">
    <property type="entry name" value="7tm_classA_rhodopsin-like"/>
    <property type="match status" value="1"/>
</dbReference>
<sequence length="644" mass="69855">MSANTTLRLTPSPALTLASTSAPDEDELTDGMSQNQLIAVMAMLIVFSIFGTLGNGLVLYVFTRKSENVTSTIFILALAWTDFFTCLIILPFTMTNIRLSGHFDYDFVCKLYQFLITCNVPLSAFIMVAIAVDRYFSICHPFLHVVTPRRARVSILCLCMFAFSLGTITACMYGVYELRTENVTRELGEVDWCSNDTAHLRFGPGTTTQVGDSLVLNATVSSGEYSISPTLGNPSPSSASSSLSSSSDDISPSAVVEIVINNSSFQHGAGMAGSGRDNMTSGSGGSLGGWAGGERESPRVCTRQESSWVYNGGLCAENEIIFTEEFIVLYQKVYMSFFVISLLVVFTLYFFIYRSVVRRRAWRRKQKSWSHSPMTMTAAAATGGSKDTCKSRSMTTHTTLTTPAPGPENLELTSSGVTGQAVENCPGAVGDVTKDAAVAGSDGGGGGGENKANDKSGERGEDNKLLPSATDGNNTSSTNPINTTNANNISNSINNVNNANNLNNTATTTNDVLSQKKPSTPSTPSPRTTSMITIAKSGTHENGVETSALTSSAEKKTNRERRDFNFLANIRTAGMLFVVAIVFIFSFLPAWLMATNIATYQIFIFYMHFLYNVANPVIYAFMNQSFRKELKRVFQRGTHFLRSA</sequence>
<comment type="subcellular location">
    <subcellularLocation>
        <location evidence="1">Membrane</location>
        <topology evidence="1">Multi-pass membrane protein</topology>
    </subcellularLocation>
</comment>
<evidence type="ECO:0000313" key="13">
    <source>
        <dbReference type="RefSeq" id="XP_012946203.1"/>
    </source>
</evidence>
<name>A0ABM1AEL6_APLCA</name>
<feature type="compositionally biased region" description="Gly residues" evidence="9">
    <location>
        <begin position="282"/>
        <end position="292"/>
    </location>
</feature>
<feature type="transmembrane region" description="Helical" evidence="10">
    <location>
        <begin position="37"/>
        <end position="61"/>
    </location>
</feature>
<proteinExistence type="inferred from homology"/>
<accession>A0ABM1AEL6</accession>
<evidence type="ECO:0000256" key="2">
    <source>
        <dbReference type="ARBA" id="ARBA00022692"/>
    </source>
</evidence>
<evidence type="ECO:0000259" key="11">
    <source>
        <dbReference type="PROSITE" id="PS50262"/>
    </source>
</evidence>
<feature type="compositionally biased region" description="Basic and acidic residues" evidence="9">
    <location>
        <begin position="451"/>
        <end position="464"/>
    </location>
</feature>
<feature type="domain" description="G-protein coupled receptors family 1 profile" evidence="11">
    <location>
        <begin position="54"/>
        <end position="619"/>
    </location>
</feature>
<dbReference type="GeneID" id="101854844"/>
<evidence type="ECO:0000256" key="3">
    <source>
        <dbReference type="ARBA" id="ARBA00022989"/>
    </source>
</evidence>
<organism evidence="12 13">
    <name type="scientific">Aplysia californica</name>
    <name type="common">California sea hare</name>
    <dbReference type="NCBI Taxonomy" id="6500"/>
    <lineage>
        <taxon>Eukaryota</taxon>
        <taxon>Metazoa</taxon>
        <taxon>Spiralia</taxon>
        <taxon>Lophotrochozoa</taxon>
        <taxon>Mollusca</taxon>
        <taxon>Gastropoda</taxon>
        <taxon>Heterobranchia</taxon>
        <taxon>Euthyneura</taxon>
        <taxon>Tectipleura</taxon>
        <taxon>Aplysiida</taxon>
        <taxon>Aplysioidea</taxon>
        <taxon>Aplysiidae</taxon>
        <taxon>Aplysia</taxon>
    </lineage>
</organism>
<feature type="region of interest" description="Disordered" evidence="9">
    <location>
        <begin position="270"/>
        <end position="296"/>
    </location>
</feature>
<evidence type="ECO:0000256" key="9">
    <source>
        <dbReference type="SAM" id="MobiDB-lite"/>
    </source>
</evidence>
<feature type="compositionally biased region" description="Low complexity" evidence="9">
    <location>
        <begin position="518"/>
        <end position="530"/>
    </location>
</feature>
<evidence type="ECO:0000256" key="7">
    <source>
        <dbReference type="ARBA" id="ARBA00023224"/>
    </source>
</evidence>
<keyword evidence="4 8" id="KW-0297">G-protein coupled receptor</keyword>
<keyword evidence="2 8" id="KW-0812">Transmembrane</keyword>
<feature type="region of interest" description="Disordered" evidence="9">
    <location>
        <begin position="436"/>
        <end position="530"/>
    </location>
</feature>
<feature type="compositionally biased region" description="Low complexity" evidence="9">
    <location>
        <begin position="235"/>
        <end position="246"/>
    </location>
</feature>
<feature type="transmembrane region" description="Helical" evidence="10">
    <location>
        <begin position="600"/>
        <end position="622"/>
    </location>
</feature>
<feature type="transmembrane region" description="Helical" evidence="10">
    <location>
        <begin position="333"/>
        <end position="357"/>
    </location>
</feature>
<feature type="transmembrane region" description="Helical" evidence="10">
    <location>
        <begin position="73"/>
        <end position="92"/>
    </location>
</feature>
<keyword evidence="3 10" id="KW-1133">Transmembrane helix</keyword>
<dbReference type="RefSeq" id="XP_012946203.1">
    <property type="nucleotide sequence ID" value="XM_013090749.2"/>
</dbReference>
<dbReference type="Proteomes" id="UP000694888">
    <property type="component" value="Unplaced"/>
</dbReference>
<feature type="transmembrane region" description="Helical" evidence="10">
    <location>
        <begin position="153"/>
        <end position="176"/>
    </location>
</feature>
<dbReference type="InterPro" id="IPR000276">
    <property type="entry name" value="GPCR_Rhodpsn"/>
</dbReference>
<keyword evidence="12" id="KW-1185">Reference proteome</keyword>
<reference evidence="13" key="1">
    <citation type="submission" date="2025-08" db="UniProtKB">
        <authorList>
            <consortium name="RefSeq"/>
        </authorList>
    </citation>
    <scope>IDENTIFICATION</scope>
</reference>
<dbReference type="PROSITE" id="PS00237">
    <property type="entry name" value="G_PROTEIN_RECEP_F1_1"/>
    <property type="match status" value="1"/>
</dbReference>
<evidence type="ECO:0000313" key="12">
    <source>
        <dbReference type="Proteomes" id="UP000694888"/>
    </source>
</evidence>
<feature type="region of interest" description="Disordered" evidence="9">
    <location>
        <begin position="372"/>
        <end position="413"/>
    </location>
</feature>
<protein>
    <submittedName>
        <fullName evidence="13">Uncharacterized protein LOC101854844</fullName>
    </submittedName>
</protein>
<keyword evidence="6 8" id="KW-0675">Receptor</keyword>